<dbReference type="RefSeq" id="WP_001061353.1">
    <property type="nucleotide sequence ID" value="NZ_JAPNPC010000037.1"/>
</dbReference>
<protein>
    <submittedName>
        <fullName evidence="2">Uncharacterized protein</fullName>
    </submittedName>
</protein>
<keyword evidence="1" id="KW-0812">Transmembrane</keyword>
<dbReference type="AlphaFoldDB" id="A0AAW6YVG9"/>
<evidence type="ECO:0000313" key="2">
    <source>
        <dbReference type="EMBL" id="MDK7395140.1"/>
    </source>
</evidence>
<dbReference type="Proteomes" id="UP001174229">
    <property type="component" value="Unassembled WGS sequence"/>
</dbReference>
<keyword evidence="1" id="KW-1133">Transmembrane helix</keyword>
<proteinExistence type="predicted"/>
<evidence type="ECO:0000313" key="3">
    <source>
        <dbReference type="Proteomes" id="UP001174229"/>
    </source>
</evidence>
<reference evidence="2" key="1">
    <citation type="submission" date="2022-11" db="EMBL/GenBank/DDBJ databases">
        <title>WGS-based characterization of Bacillus cereus isolated from food &amp; feed additives.</title>
        <authorList>
            <person name="Bogaerts B."/>
            <person name="Fraiture M.-A."/>
            <person name="Roosens N.H.C."/>
            <person name="De Keersmaecker S.C.J."/>
            <person name="Vanneste K."/>
        </authorList>
    </citation>
    <scope>NUCLEOTIDE SEQUENCE</scope>
    <source>
        <strain evidence="2">74.2</strain>
    </source>
</reference>
<keyword evidence="1" id="KW-0472">Membrane</keyword>
<sequence length="60" mass="6458">MNNLMLGEGIPAVKIDYDLADVATSTGNWTQSLWLAAAFAIGIPLAFFIIRNLKSIFVSG</sequence>
<dbReference type="EMBL" id="JAPNPE010000031">
    <property type="protein sequence ID" value="MDK7395140.1"/>
    <property type="molecule type" value="Genomic_DNA"/>
</dbReference>
<comment type="caution">
    <text evidence="2">The sequence shown here is derived from an EMBL/GenBank/DDBJ whole genome shotgun (WGS) entry which is preliminary data.</text>
</comment>
<organism evidence="2 3">
    <name type="scientific">Bacillus pacificus</name>
    <dbReference type="NCBI Taxonomy" id="2026187"/>
    <lineage>
        <taxon>Bacteria</taxon>
        <taxon>Bacillati</taxon>
        <taxon>Bacillota</taxon>
        <taxon>Bacilli</taxon>
        <taxon>Bacillales</taxon>
        <taxon>Bacillaceae</taxon>
        <taxon>Bacillus</taxon>
        <taxon>Bacillus cereus group</taxon>
    </lineage>
</organism>
<gene>
    <name evidence="2" type="ORF">OWO78_27880</name>
</gene>
<name>A0AAW6YVG9_9BACI</name>
<accession>A0AAW6YVG9</accession>
<evidence type="ECO:0000256" key="1">
    <source>
        <dbReference type="SAM" id="Phobius"/>
    </source>
</evidence>
<feature type="transmembrane region" description="Helical" evidence="1">
    <location>
        <begin position="32"/>
        <end position="50"/>
    </location>
</feature>